<sequence length="860" mass="89919">MALAAPYLLALFLAVAGLATPAAATSASQVGLNYGRVADNIPPPEAVPAIVASIGVGRVRIYDADSRVLHAFANTGIEVVVGLPDQCLASMAADPNEALAWVRANIQAYLPATKIAAVIVGNEVLTNANDTGYALARCLVPAMENIHSALASLGLDGTVAVTTSHSLAVLAVPSYPPSATVFRRELLPFICPLIEFHARTGSPFFVNAYPYFAYEQESSQVALGYARLDPGAASVTDPGSGLCYTNLLYAQIDAVYHAIAAAGADGAKRVMVWVSETGWPSAGDPNEIGATPENAGKYNSNLMKLVAANKGTPLMPGTPLRAYIFALFNEDQKPGPTSERNYGLFKADGTPAYHLDITVPPQNDTSSGGGPGDGSTSAPDGGSSGYFSISSAAVRDAIALATKLEANRVNCGSAGVCYRLAGNGCNDDGYERLRQRSADVSATGGDGAGPLETLGVGDAEGVTGAVERGREEVGAISRRSASALALKGGRGEKKSSAGGYVRRRRTNRVNCGSAGVCYRLAGNGCNDDGYGRLRQRSTDVSATGGDGAGPLETLGVGDAEGVAGAVERGREEVGAISRRSRPEEPRAPPVLDGDAQPKTTPLWRGEEIETSDMWRSTISVGAGAESLLKKNKKKCNNFNVVEVADVVGPSDMGCPLDGEVKGTGDARRTVLISRSINSGSALALLFILTNLIMSLASSQFLAQRIVPPRRSSAASFSPPSPLSIRSLDVFAAYSATTDRSHADPATVAFSPSSPYSSSLYDVLGVSPTASPPEIKAAYRSLALKCHPDVVATGRRGASADEFMRVHAAYSTLSDPEKRADYDRRLTDSAALLVRGRRQAYARSTSFPGHSRRTWETDQCW</sequence>
<dbReference type="InterPro" id="IPR036869">
    <property type="entry name" value="J_dom_sf"/>
</dbReference>
<dbReference type="EMBL" id="JACMSC010000005">
    <property type="protein sequence ID" value="KAG6522391.1"/>
    <property type="molecule type" value="Genomic_DNA"/>
</dbReference>
<dbReference type="Pfam" id="PF00226">
    <property type="entry name" value="DnaJ"/>
    <property type="match status" value="1"/>
</dbReference>
<dbReference type="InterPro" id="IPR001623">
    <property type="entry name" value="DnaJ_domain"/>
</dbReference>
<dbReference type="CDD" id="cd06257">
    <property type="entry name" value="DnaJ"/>
    <property type="match status" value="1"/>
</dbReference>
<dbReference type="GO" id="GO:0005783">
    <property type="term" value="C:endoplasmic reticulum"/>
    <property type="evidence" value="ECO:0007669"/>
    <property type="project" value="UniProtKB-ARBA"/>
</dbReference>
<name>A0A8J5LJB5_ZINOF</name>
<evidence type="ECO:0000256" key="2">
    <source>
        <dbReference type="ARBA" id="ARBA00008773"/>
    </source>
</evidence>
<dbReference type="SUPFAM" id="SSF51445">
    <property type="entry name" value="(Trans)glycosidases"/>
    <property type="match status" value="1"/>
</dbReference>
<feature type="domain" description="J" evidence="11">
    <location>
        <begin position="758"/>
        <end position="825"/>
    </location>
</feature>
<dbReference type="PANTHER" id="PTHR32227">
    <property type="entry name" value="GLUCAN ENDO-1,3-BETA-GLUCOSIDASE BG1-RELATED-RELATED"/>
    <property type="match status" value="1"/>
</dbReference>
<dbReference type="FunFam" id="3.20.20.80:FF:000005">
    <property type="entry name" value="Glucan endo-1,3-beta-glucosidase 14"/>
    <property type="match status" value="1"/>
</dbReference>
<comment type="catalytic activity">
    <reaction evidence="1">
        <text>Hydrolysis of (1-&gt;3)-beta-D-glucosidic linkages in (1-&gt;3)-beta-D-glucans.</text>
        <dbReference type="EC" id="3.2.1.39"/>
    </reaction>
</comment>
<dbReference type="EC" id="3.2.1.39" evidence="3"/>
<evidence type="ECO:0000313" key="12">
    <source>
        <dbReference type="EMBL" id="KAG6522391.1"/>
    </source>
</evidence>
<evidence type="ECO:0000256" key="6">
    <source>
        <dbReference type="ARBA" id="ARBA00023295"/>
    </source>
</evidence>
<dbReference type="PROSITE" id="PS00587">
    <property type="entry name" value="GLYCOSYL_HYDROL_F17"/>
    <property type="match status" value="1"/>
</dbReference>
<dbReference type="Gene3D" id="3.20.20.80">
    <property type="entry name" value="Glycosidases"/>
    <property type="match status" value="1"/>
</dbReference>
<reference evidence="12 13" key="1">
    <citation type="submission" date="2020-08" db="EMBL/GenBank/DDBJ databases">
        <title>Plant Genome Project.</title>
        <authorList>
            <person name="Zhang R.-G."/>
        </authorList>
    </citation>
    <scope>NUCLEOTIDE SEQUENCE [LARGE SCALE GENOMIC DNA]</scope>
    <source>
        <tissue evidence="12">Rhizome</tissue>
    </source>
</reference>
<feature type="region of interest" description="Disordered" evidence="9">
    <location>
        <begin position="354"/>
        <end position="383"/>
    </location>
</feature>
<proteinExistence type="inferred from homology"/>
<dbReference type="GO" id="GO:0005975">
    <property type="term" value="P:carbohydrate metabolic process"/>
    <property type="evidence" value="ECO:0007669"/>
    <property type="project" value="InterPro"/>
</dbReference>
<evidence type="ECO:0000256" key="9">
    <source>
        <dbReference type="SAM" id="MobiDB-lite"/>
    </source>
</evidence>
<evidence type="ECO:0000313" key="13">
    <source>
        <dbReference type="Proteomes" id="UP000734854"/>
    </source>
</evidence>
<organism evidence="12 13">
    <name type="scientific">Zingiber officinale</name>
    <name type="common">Ginger</name>
    <name type="synonym">Amomum zingiber</name>
    <dbReference type="NCBI Taxonomy" id="94328"/>
    <lineage>
        <taxon>Eukaryota</taxon>
        <taxon>Viridiplantae</taxon>
        <taxon>Streptophyta</taxon>
        <taxon>Embryophyta</taxon>
        <taxon>Tracheophyta</taxon>
        <taxon>Spermatophyta</taxon>
        <taxon>Magnoliopsida</taxon>
        <taxon>Liliopsida</taxon>
        <taxon>Zingiberales</taxon>
        <taxon>Zingiberaceae</taxon>
        <taxon>Zingiber</taxon>
    </lineage>
</organism>
<dbReference type="PROSITE" id="PS00636">
    <property type="entry name" value="DNAJ_1"/>
    <property type="match status" value="1"/>
</dbReference>
<dbReference type="InterPro" id="IPR000490">
    <property type="entry name" value="Glyco_hydro_17"/>
</dbReference>
<keyword evidence="4 10" id="KW-0732">Signal</keyword>
<dbReference type="PRINTS" id="PR00625">
    <property type="entry name" value="JDOMAIN"/>
</dbReference>
<gene>
    <name evidence="12" type="ORF">ZIOFF_019531</name>
</gene>
<feature type="signal peptide" evidence="10">
    <location>
        <begin position="1"/>
        <end position="24"/>
    </location>
</feature>
<evidence type="ECO:0000256" key="10">
    <source>
        <dbReference type="SAM" id="SignalP"/>
    </source>
</evidence>
<evidence type="ECO:0000256" key="7">
    <source>
        <dbReference type="RuleBase" id="RU004335"/>
    </source>
</evidence>
<feature type="region of interest" description="Disordered" evidence="9">
    <location>
        <begin position="568"/>
        <end position="600"/>
    </location>
</feature>
<dbReference type="SMART" id="SM00271">
    <property type="entry name" value="DnaJ"/>
    <property type="match status" value="1"/>
</dbReference>
<accession>A0A8J5LJB5</accession>
<dbReference type="SUPFAM" id="SSF46565">
    <property type="entry name" value="Chaperone J-domain"/>
    <property type="match status" value="1"/>
</dbReference>
<protein>
    <recommendedName>
        <fullName evidence="3">glucan endo-1,3-beta-D-glucosidase</fullName>
        <ecNumber evidence="3">3.2.1.39</ecNumber>
    </recommendedName>
</protein>
<evidence type="ECO:0000256" key="8">
    <source>
        <dbReference type="RuleBase" id="RU004336"/>
    </source>
</evidence>
<dbReference type="Gene3D" id="1.10.287.110">
    <property type="entry name" value="DnaJ domain"/>
    <property type="match status" value="1"/>
</dbReference>
<evidence type="ECO:0000256" key="4">
    <source>
        <dbReference type="ARBA" id="ARBA00022729"/>
    </source>
</evidence>
<evidence type="ECO:0000256" key="5">
    <source>
        <dbReference type="ARBA" id="ARBA00022801"/>
    </source>
</evidence>
<keyword evidence="6 8" id="KW-0326">Glycosidase</keyword>
<keyword evidence="5 8" id="KW-0378">Hydrolase</keyword>
<comment type="caution">
    <text evidence="12">The sequence shown here is derived from an EMBL/GenBank/DDBJ whole genome shotgun (WGS) entry which is preliminary data.</text>
</comment>
<dbReference type="AlphaFoldDB" id="A0A8J5LJB5"/>
<dbReference type="Pfam" id="PF00332">
    <property type="entry name" value="Glyco_hydro_17"/>
    <property type="match status" value="1"/>
</dbReference>
<evidence type="ECO:0000259" key="11">
    <source>
        <dbReference type="PROSITE" id="PS50076"/>
    </source>
</evidence>
<dbReference type="InterPro" id="IPR044965">
    <property type="entry name" value="Glyco_hydro_17_plant"/>
</dbReference>
<evidence type="ECO:0000256" key="1">
    <source>
        <dbReference type="ARBA" id="ARBA00000382"/>
    </source>
</evidence>
<feature type="chain" id="PRO_5035193224" description="glucan endo-1,3-beta-D-glucosidase" evidence="10">
    <location>
        <begin position="25"/>
        <end position="860"/>
    </location>
</feature>
<dbReference type="Proteomes" id="UP000734854">
    <property type="component" value="Unassembled WGS sequence"/>
</dbReference>
<dbReference type="InterPro" id="IPR017853">
    <property type="entry name" value="GH"/>
</dbReference>
<comment type="similarity">
    <text evidence="2 7">Belongs to the glycosyl hydrolase 17 family.</text>
</comment>
<dbReference type="InterPro" id="IPR018253">
    <property type="entry name" value="DnaJ_domain_CS"/>
</dbReference>
<keyword evidence="13" id="KW-1185">Reference proteome</keyword>
<dbReference type="GO" id="GO:0042973">
    <property type="term" value="F:glucan endo-1,3-beta-D-glucosidase activity"/>
    <property type="evidence" value="ECO:0007669"/>
    <property type="project" value="UniProtKB-EC"/>
</dbReference>
<evidence type="ECO:0000256" key="3">
    <source>
        <dbReference type="ARBA" id="ARBA00012780"/>
    </source>
</evidence>
<dbReference type="PROSITE" id="PS50076">
    <property type="entry name" value="DNAJ_2"/>
    <property type="match status" value="1"/>
</dbReference>